<comment type="similarity">
    <text evidence="2">Belongs to the PhoH family.</text>
</comment>
<evidence type="ECO:0000256" key="5">
    <source>
        <dbReference type="ARBA" id="ARBA00022840"/>
    </source>
</evidence>
<accession>A0A9D1TMC5</accession>
<dbReference type="PANTHER" id="PTHR30473:SF1">
    <property type="entry name" value="PHOH-LIKE PROTEIN"/>
    <property type="match status" value="1"/>
</dbReference>
<dbReference type="PANTHER" id="PTHR30473">
    <property type="entry name" value="PROTEIN PHOH"/>
    <property type="match status" value="1"/>
</dbReference>
<dbReference type="GO" id="GO:0005524">
    <property type="term" value="F:ATP binding"/>
    <property type="evidence" value="ECO:0007669"/>
    <property type="project" value="UniProtKB-KW"/>
</dbReference>
<dbReference type="Gene3D" id="3.40.50.300">
    <property type="entry name" value="P-loop containing nucleotide triphosphate hydrolases"/>
    <property type="match status" value="1"/>
</dbReference>
<feature type="domain" description="PhoH-like protein" evidence="7">
    <location>
        <begin position="102"/>
        <end position="305"/>
    </location>
</feature>
<comment type="caution">
    <text evidence="8">The sequence shown here is derived from an EMBL/GenBank/DDBJ whole genome shotgun (WGS) entry which is preliminary data.</text>
</comment>
<dbReference type="Proteomes" id="UP000823936">
    <property type="component" value="Unassembled WGS sequence"/>
</dbReference>
<keyword evidence="3" id="KW-0963">Cytoplasm</keyword>
<dbReference type="Pfam" id="PF02562">
    <property type="entry name" value="PhoH"/>
    <property type="match status" value="1"/>
</dbReference>
<evidence type="ECO:0000256" key="1">
    <source>
        <dbReference type="ARBA" id="ARBA00004496"/>
    </source>
</evidence>
<dbReference type="InterPro" id="IPR027417">
    <property type="entry name" value="P-loop_NTPase"/>
</dbReference>
<keyword evidence="5" id="KW-0067">ATP-binding</keyword>
<protein>
    <recommendedName>
        <fullName evidence="6">PhoH-like protein</fullName>
    </recommendedName>
</protein>
<dbReference type="FunFam" id="3.40.50.300:FF:000013">
    <property type="entry name" value="PhoH family ATPase"/>
    <property type="match status" value="1"/>
</dbReference>
<reference evidence="8" key="1">
    <citation type="journal article" date="2021" name="PeerJ">
        <title>Extensive microbial diversity within the chicken gut microbiome revealed by metagenomics and culture.</title>
        <authorList>
            <person name="Gilroy R."/>
            <person name="Ravi A."/>
            <person name="Getino M."/>
            <person name="Pursley I."/>
            <person name="Horton D.L."/>
            <person name="Alikhan N.F."/>
            <person name="Baker D."/>
            <person name="Gharbi K."/>
            <person name="Hall N."/>
            <person name="Watson M."/>
            <person name="Adriaenssens E.M."/>
            <person name="Foster-Nyarko E."/>
            <person name="Jarju S."/>
            <person name="Secka A."/>
            <person name="Antonio M."/>
            <person name="Oren A."/>
            <person name="Chaudhuri R.R."/>
            <person name="La Ragione R."/>
            <person name="Hildebrand F."/>
            <person name="Pallen M.J."/>
        </authorList>
    </citation>
    <scope>NUCLEOTIDE SEQUENCE</scope>
    <source>
        <strain evidence="8">Gambia11-129</strain>
    </source>
</reference>
<gene>
    <name evidence="8" type="ORF">IAB12_01050</name>
</gene>
<dbReference type="EMBL" id="DXHU01000005">
    <property type="protein sequence ID" value="HIV98352.1"/>
    <property type="molecule type" value="Genomic_DNA"/>
</dbReference>
<dbReference type="GO" id="GO:0005829">
    <property type="term" value="C:cytosol"/>
    <property type="evidence" value="ECO:0007669"/>
    <property type="project" value="TreeGrafter"/>
</dbReference>
<evidence type="ECO:0000256" key="2">
    <source>
        <dbReference type="ARBA" id="ARBA00010393"/>
    </source>
</evidence>
<sequence length="310" mass="34751">MLDSFVFSKAEYAESVLGANDKNIPYIEMLLSSELTLKGLVVSCRDNKYFTLLFAALENIAKERGEINESEIFMVYQKIIEGKDVLSFSEEKISFTVSSKTIWPKSESQRKYMESLKKDKVIISYGPAGTGKTFLAVCYALEEVLRGRKNRIILARPVVEAGETLGFLPGDLTQKLSPYLRPLYDAMEYVLPPLQIKRLEENGVLELSPLAYMRGRSFANAVVILDEAQNATSAQMKMFLTRLAENSKAIITGDPEQSDLKRGEKSGLIDAVRRLKGIEGLSIVKFSANDTVRSSIVRDIIKAYEDEDED</sequence>
<proteinExistence type="inferred from homology"/>
<evidence type="ECO:0000256" key="4">
    <source>
        <dbReference type="ARBA" id="ARBA00022741"/>
    </source>
</evidence>
<name>A0A9D1TMC5_9SPIO</name>
<evidence type="ECO:0000313" key="8">
    <source>
        <dbReference type="EMBL" id="HIV98352.1"/>
    </source>
</evidence>
<reference evidence="8" key="2">
    <citation type="submission" date="2021-04" db="EMBL/GenBank/DDBJ databases">
        <authorList>
            <person name="Gilroy R."/>
        </authorList>
    </citation>
    <scope>NUCLEOTIDE SEQUENCE</scope>
    <source>
        <strain evidence="8">Gambia11-129</strain>
    </source>
</reference>
<dbReference type="InterPro" id="IPR003714">
    <property type="entry name" value="PhoH"/>
</dbReference>
<evidence type="ECO:0000259" key="7">
    <source>
        <dbReference type="Pfam" id="PF02562"/>
    </source>
</evidence>
<dbReference type="InterPro" id="IPR051451">
    <property type="entry name" value="PhoH2-like"/>
</dbReference>
<dbReference type="AlphaFoldDB" id="A0A9D1TMC5"/>
<organism evidence="8 9">
    <name type="scientific">Candidatus Ornithospirochaeta avicola</name>
    <dbReference type="NCBI Taxonomy" id="2840896"/>
    <lineage>
        <taxon>Bacteria</taxon>
        <taxon>Pseudomonadati</taxon>
        <taxon>Spirochaetota</taxon>
        <taxon>Spirochaetia</taxon>
        <taxon>Spirochaetales</taxon>
        <taxon>Spirochaetaceae</taxon>
        <taxon>Spirochaetaceae incertae sedis</taxon>
        <taxon>Candidatus Ornithospirochaeta</taxon>
    </lineage>
</organism>
<evidence type="ECO:0000313" key="9">
    <source>
        <dbReference type="Proteomes" id="UP000823936"/>
    </source>
</evidence>
<keyword evidence="4" id="KW-0547">Nucleotide-binding</keyword>
<evidence type="ECO:0000256" key="3">
    <source>
        <dbReference type="ARBA" id="ARBA00022490"/>
    </source>
</evidence>
<comment type="subcellular location">
    <subcellularLocation>
        <location evidence="1">Cytoplasm</location>
    </subcellularLocation>
</comment>
<evidence type="ECO:0000256" key="6">
    <source>
        <dbReference type="ARBA" id="ARBA00039970"/>
    </source>
</evidence>
<dbReference type="SUPFAM" id="SSF52540">
    <property type="entry name" value="P-loop containing nucleoside triphosphate hydrolases"/>
    <property type="match status" value="1"/>
</dbReference>